<dbReference type="SUPFAM" id="SSF52151">
    <property type="entry name" value="FabD/lysophospholipase-like"/>
    <property type="match status" value="1"/>
</dbReference>
<feature type="domain" description="PNPLA" evidence="2">
    <location>
        <begin position="3"/>
        <end position="116"/>
    </location>
</feature>
<protein>
    <recommendedName>
        <fullName evidence="2">PNPLA domain-containing protein</fullName>
    </recommendedName>
</protein>
<comment type="caution">
    <text evidence="3">The sequence shown here is derived from an EMBL/GenBank/DDBJ whole genome shotgun (WGS) entry which is preliminary data.</text>
</comment>
<keyword evidence="1" id="KW-0443">Lipid metabolism</keyword>
<evidence type="ECO:0000259" key="2">
    <source>
        <dbReference type="Pfam" id="PF01734"/>
    </source>
</evidence>
<dbReference type="GO" id="GO:0006629">
    <property type="term" value="P:lipid metabolic process"/>
    <property type="evidence" value="ECO:0007669"/>
    <property type="project" value="UniProtKB-KW"/>
</dbReference>
<name>A0A0F8YZL6_9ZZZZ</name>
<proteinExistence type="predicted"/>
<evidence type="ECO:0000313" key="3">
    <source>
        <dbReference type="EMBL" id="KKK79320.1"/>
    </source>
</evidence>
<gene>
    <name evidence="3" type="ORF">LCGC14_2834700</name>
</gene>
<evidence type="ECO:0000256" key="1">
    <source>
        <dbReference type="ARBA" id="ARBA00023098"/>
    </source>
</evidence>
<dbReference type="AlphaFoldDB" id="A0A0F8YZL6"/>
<sequence>SLLWEESFAETDSLKRLIEQNIDQDLMDAIAAEHARGKRLYIGTTNLDAQRFVVWNMGAIANSGHPDAIELFSKVMLASASIPGAFPPVYFDVEAVGKRYDEMHVDGGTIAGVFFHGFTLDLPAARKEVFGDKAPEPGGAIYIIRNGKIAANPEQVPRNLVKIIPRALATLTRSQGWGDLYRVYVITKRSQIDFNYVGIPDDDVATSKEAFDQTEMNRLFDLGFEIAKSGYKWHKVPPGLDNSP</sequence>
<dbReference type="EMBL" id="LAZR01054082">
    <property type="protein sequence ID" value="KKK79320.1"/>
    <property type="molecule type" value="Genomic_DNA"/>
</dbReference>
<organism evidence="3">
    <name type="scientific">marine sediment metagenome</name>
    <dbReference type="NCBI Taxonomy" id="412755"/>
    <lineage>
        <taxon>unclassified sequences</taxon>
        <taxon>metagenomes</taxon>
        <taxon>ecological metagenomes</taxon>
    </lineage>
</organism>
<reference evidence="3" key="1">
    <citation type="journal article" date="2015" name="Nature">
        <title>Complex archaea that bridge the gap between prokaryotes and eukaryotes.</title>
        <authorList>
            <person name="Spang A."/>
            <person name="Saw J.H."/>
            <person name="Jorgensen S.L."/>
            <person name="Zaremba-Niedzwiedzka K."/>
            <person name="Martijn J."/>
            <person name="Lind A.E."/>
            <person name="van Eijk R."/>
            <person name="Schleper C."/>
            <person name="Guy L."/>
            <person name="Ettema T.J."/>
        </authorList>
    </citation>
    <scope>NUCLEOTIDE SEQUENCE</scope>
</reference>
<dbReference type="InterPro" id="IPR002641">
    <property type="entry name" value="PNPLA_dom"/>
</dbReference>
<dbReference type="Gene3D" id="3.40.1090.10">
    <property type="entry name" value="Cytosolic phospholipase A2 catalytic domain"/>
    <property type="match status" value="1"/>
</dbReference>
<accession>A0A0F8YZL6</accession>
<feature type="non-terminal residue" evidence="3">
    <location>
        <position position="1"/>
    </location>
</feature>
<dbReference type="InterPro" id="IPR016035">
    <property type="entry name" value="Acyl_Trfase/lysoPLipase"/>
</dbReference>
<dbReference type="Pfam" id="PF01734">
    <property type="entry name" value="Patatin"/>
    <property type="match status" value="1"/>
</dbReference>